<proteinExistence type="predicted"/>
<feature type="domain" description="YopX protein" evidence="1">
    <location>
        <begin position="5"/>
        <end position="128"/>
    </location>
</feature>
<dbReference type="InterPro" id="IPR019096">
    <property type="entry name" value="YopX_protein"/>
</dbReference>
<dbReference type="EMBL" id="MSJL01000003">
    <property type="protein sequence ID" value="OLF50641.1"/>
    <property type="molecule type" value="Genomic_DNA"/>
</dbReference>
<dbReference type="Proteomes" id="UP000255213">
    <property type="component" value="Unassembled WGS sequence"/>
</dbReference>
<dbReference type="InterPro" id="IPR023385">
    <property type="entry name" value="YopX-like_C"/>
</dbReference>
<accession>A0A1Q8EFQ4</accession>
<gene>
    <name evidence="2" type="ORF">BU200_01050</name>
    <name evidence="3" type="ORF">NCTC12957_00122</name>
</gene>
<reference evidence="3 5" key="3">
    <citation type="submission" date="2018-06" db="EMBL/GenBank/DDBJ databases">
        <authorList>
            <consortium name="Pathogen Informatics"/>
            <person name="Doyle S."/>
        </authorList>
    </citation>
    <scope>NUCLEOTIDE SEQUENCE [LARGE SCALE GENOMIC DNA]</scope>
    <source>
        <strain evidence="3 5">NCTC12957</strain>
    </source>
</reference>
<dbReference type="AlphaFoldDB" id="A0A1Q8EFQ4"/>
<dbReference type="NCBIfam" id="TIGR01671">
    <property type="entry name" value="phage_TIGR01671"/>
    <property type="match status" value="1"/>
</dbReference>
<dbReference type="EMBL" id="UHEN01000001">
    <property type="protein sequence ID" value="SUN05152.1"/>
    <property type="molecule type" value="Genomic_DNA"/>
</dbReference>
<reference evidence="4" key="1">
    <citation type="submission" date="2016-12" db="EMBL/GenBank/DDBJ databases">
        <authorList>
            <person name="Gulvik C.A."/>
        </authorList>
    </citation>
    <scope>NUCLEOTIDE SEQUENCE [LARGE SCALE GENOMIC DNA]</scope>
    <source>
        <strain evidence="4">ATCC 51725</strain>
    </source>
</reference>
<dbReference type="RefSeq" id="WP_075098385.1">
    <property type="nucleotide sequence ID" value="NZ_MSJL01000003.1"/>
</dbReference>
<evidence type="ECO:0000313" key="5">
    <source>
        <dbReference type="Proteomes" id="UP000255213"/>
    </source>
</evidence>
<evidence type="ECO:0000313" key="2">
    <source>
        <dbReference type="EMBL" id="OLF50641.1"/>
    </source>
</evidence>
<dbReference type="Pfam" id="PF09643">
    <property type="entry name" value="YopX"/>
    <property type="match status" value="1"/>
</dbReference>
<name>A0A1Q8EFQ4_STRAI</name>
<sequence>MVAQKFRAWIKSKQRMESVASMTWHKDELSRITTRLNGVLSAHLPDDIAHMRSTGLFDKTDVEIFEGDILEWHYSEVPLQQCGVYAITWKNGAFRLGLNDGETLFDFIDDLDWFEVVGNIYENPDLLEVGACNH</sequence>
<keyword evidence="4" id="KW-1185">Reference proteome</keyword>
<evidence type="ECO:0000313" key="4">
    <source>
        <dbReference type="Proteomes" id="UP000186437"/>
    </source>
</evidence>
<dbReference type="SUPFAM" id="SSF159006">
    <property type="entry name" value="YopX-like"/>
    <property type="match status" value="1"/>
</dbReference>
<protein>
    <submittedName>
        <fullName evidence="3">Phage protein</fullName>
    </submittedName>
</protein>
<organism evidence="2 4">
    <name type="scientific">Streptococcus acidominimus</name>
    <dbReference type="NCBI Taxonomy" id="1326"/>
    <lineage>
        <taxon>Bacteria</taxon>
        <taxon>Bacillati</taxon>
        <taxon>Bacillota</taxon>
        <taxon>Bacilli</taxon>
        <taxon>Lactobacillales</taxon>
        <taxon>Streptococcaceae</taxon>
        <taxon>Streptococcus</taxon>
    </lineage>
</organism>
<reference evidence="2" key="2">
    <citation type="submission" date="2016-12" db="EMBL/GenBank/DDBJ databases">
        <authorList>
            <person name="Song W.-J."/>
            <person name="Kurnit D.M."/>
        </authorList>
    </citation>
    <scope>NUCLEOTIDE SEQUENCE [LARGE SCALE GENOMIC DNA]</scope>
    <source>
        <strain evidence="2">ATCC 51725</strain>
    </source>
</reference>
<evidence type="ECO:0000313" key="3">
    <source>
        <dbReference type="EMBL" id="SUN05152.1"/>
    </source>
</evidence>
<dbReference type="OrthoDB" id="1809393at2"/>
<dbReference type="Gene3D" id="2.30.30.290">
    <property type="entry name" value="YopX-like domains"/>
    <property type="match status" value="1"/>
</dbReference>
<evidence type="ECO:0000259" key="1">
    <source>
        <dbReference type="Pfam" id="PF09643"/>
    </source>
</evidence>
<dbReference type="InterPro" id="IPR010024">
    <property type="entry name" value="CHP16711"/>
</dbReference>
<dbReference type="Proteomes" id="UP000186437">
    <property type="component" value="Unassembled WGS sequence"/>
</dbReference>